<dbReference type="Proteomes" id="UP000011864">
    <property type="component" value="Chromosome"/>
</dbReference>
<gene>
    <name evidence="2" type="ORF">C427_1363</name>
</gene>
<keyword evidence="3" id="KW-1185">Reference proteome</keyword>
<dbReference type="OrthoDB" id="140419at2"/>
<dbReference type="EMBL" id="CP003837">
    <property type="protein sequence ID" value="AGH43472.1"/>
    <property type="molecule type" value="Genomic_DNA"/>
</dbReference>
<dbReference type="eggNOG" id="COG4805">
    <property type="taxonomic scope" value="Bacteria"/>
</dbReference>
<dbReference type="AlphaFoldDB" id="K7A801"/>
<dbReference type="KEGG" id="gps:C427_1363"/>
<proteinExistence type="predicted"/>
<evidence type="ECO:0008006" key="4">
    <source>
        <dbReference type="Google" id="ProtNLM"/>
    </source>
</evidence>
<evidence type="ECO:0000313" key="2">
    <source>
        <dbReference type="EMBL" id="AGH43472.1"/>
    </source>
</evidence>
<dbReference type="RefSeq" id="WP_007639500.1">
    <property type="nucleotide sequence ID" value="NC_020514.1"/>
</dbReference>
<accession>K7A801</accession>
<sequence length="438" mass="49990">MITTRYRQFSIPLLFSLMALLCGCAAVEKKSSDTANVLNQAAEHYVKLGLELGEYDKDFIDAYLGPDEWKKRAKAQLRSKQQLASDISQLLQKLAAIDVVNQNLKLRHKALFRNVRAMDVRARMLVGETFTFAEEARLIYDTSIPEYDLTKSDQTLSEINKLVPGEGDLAQRVDAFRKQFAITEGKVSEVVNIAIAECKKRSDKYITLPKDERFELEYVTNKSWSGYNWYQGDNKSLMQINQDFPMQIERAIVLGCHEGYPGHHVWNVLIENNLLNKKGWVEYSIFPLFSPYALIAEGSANYGVELAFPDNQKVLYERNVLFPIAGLDPTTADVLDKLNHLTDQLSHSITATAQLYLNGEISRMQAIEQRRKYALVSQQKAEQSVRFIEQYRAYVLNYNVGKDIVSAYISKQSQDEAGKWQAFERMLTELSTASDMLD</sequence>
<evidence type="ECO:0000313" key="3">
    <source>
        <dbReference type="Proteomes" id="UP000011864"/>
    </source>
</evidence>
<name>K7A801_9ALTE</name>
<evidence type="ECO:0000256" key="1">
    <source>
        <dbReference type="SAM" id="SignalP"/>
    </source>
</evidence>
<dbReference type="HOGENOM" id="CLU_053994_0_0_6"/>
<reference evidence="2 3" key="1">
    <citation type="journal article" date="2013" name="Genome Announc.">
        <title>Complete Genome Sequence of Glaciecola psychrophila Strain 170T.</title>
        <authorList>
            <person name="Yin J."/>
            <person name="Chen J."/>
            <person name="Liu G."/>
            <person name="Yu Y."/>
            <person name="Song L."/>
            <person name="Wang X."/>
            <person name="Qu X."/>
        </authorList>
    </citation>
    <scope>NUCLEOTIDE SEQUENCE [LARGE SCALE GENOMIC DNA]</scope>
    <source>
        <strain evidence="2 3">170</strain>
    </source>
</reference>
<dbReference type="PATRIC" id="fig|1129794.4.peg.1348"/>
<organism evidence="2 3">
    <name type="scientific">Paraglaciecola psychrophila 170</name>
    <dbReference type="NCBI Taxonomy" id="1129794"/>
    <lineage>
        <taxon>Bacteria</taxon>
        <taxon>Pseudomonadati</taxon>
        <taxon>Pseudomonadota</taxon>
        <taxon>Gammaproteobacteria</taxon>
        <taxon>Alteromonadales</taxon>
        <taxon>Alteromonadaceae</taxon>
        <taxon>Paraglaciecola</taxon>
    </lineage>
</organism>
<feature type="signal peptide" evidence="1">
    <location>
        <begin position="1"/>
        <end position="25"/>
    </location>
</feature>
<protein>
    <recommendedName>
        <fullName evidence="4">DUF885 domain-containing protein</fullName>
    </recommendedName>
</protein>
<feature type="chain" id="PRO_5003898956" description="DUF885 domain-containing protein" evidence="1">
    <location>
        <begin position="26"/>
        <end position="438"/>
    </location>
</feature>
<dbReference type="PROSITE" id="PS51257">
    <property type="entry name" value="PROKAR_LIPOPROTEIN"/>
    <property type="match status" value="1"/>
</dbReference>
<keyword evidence="1" id="KW-0732">Signal</keyword>